<feature type="region of interest" description="Disordered" evidence="1">
    <location>
        <begin position="38"/>
        <end position="65"/>
    </location>
</feature>
<reference evidence="2 3" key="1">
    <citation type="submission" date="2019-04" db="EMBL/GenBank/DDBJ databases">
        <title>An improved genome assembly and genetic linkage map for asparagus bean, Vigna unguiculata ssp. sesquipedialis.</title>
        <authorList>
            <person name="Xia Q."/>
            <person name="Zhang R."/>
            <person name="Dong Y."/>
        </authorList>
    </citation>
    <scope>NUCLEOTIDE SEQUENCE [LARGE SCALE GENOMIC DNA]</scope>
    <source>
        <tissue evidence="2">Leaf</tissue>
    </source>
</reference>
<gene>
    <name evidence="2" type="ORF">DEO72_LG4g535</name>
</gene>
<evidence type="ECO:0000313" key="3">
    <source>
        <dbReference type="Proteomes" id="UP000501690"/>
    </source>
</evidence>
<accession>A0A4D6LLD7</accession>
<name>A0A4D6LLD7_VIGUN</name>
<feature type="region of interest" description="Disordered" evidence="1">
    <location>
        <begin position="86"/>
        <end position="110"/>
    </location>
</feature>
<keyword evidence="3" id="KW-1185">Reference proteome</keyword>
<dbReference type="AlphaFoldDB" id="A0A4D6LLD7"/>
<dbReference type="EMBL" id="CP039348">
    <property type="protein sequence ID" value="QCD89589.1"/>
    <property type="molecule type" value="Genomic_DNA"/>
</dbReference>
<dbReference type="Proteomes" id="UP000501690">
    <property type="component" value="Linkage Group LG4"/>
</dbReference>
<sequence length="110" mass="12778">MFIRHPEPQLKRCHSEPQLKRCHSEPELKEWHMLNPYPQSQLKGYAPSHNSRNPASRPSRYHQSFVDHAHPKQTKLMPLHHRLSLLQSRHAKLTSRPPSGGHVPPGAKRL</sequence>
<protein>
    <submittedName>
        <fullName evidence="2">Uncharacterized protein</fullName>
    </submittedName>
</protein>
<evidence type="ECO:0000256" key="1">
    <source>
        <dbReference type="SAM" id="MobiDB-lite"/>
    </source>
</evidence>
<organism evidence="2 3">
    <name type="scientific">Vigna unguiculata</name>
    <name type="common">Cowpea</name>
    <dbReference type="NCBI Taxonomy" id="3917"/>
    <lineage>
        <taxon>Eukaryota</taxon>
        <taxon>Viridiplantae</taxon>
        <taxon>Streptophyta</taxon>
        <taxon>Embryophyta</taxon>
        <taxon>Tracheophyta</taxon>
        <taxon>Spermatophyta</taxon>
        <taxon>Magnoliopsida</taxon>
        <taxon>eudicotyledons</taxon>
        <taxon>Gunneridae</taxon>
        <taxon>Pentapetalae</taxon>
        <taxon>rosids</taxon>
        <taxon>fabids</taxon>
        <taxon>Fabales</taxon>
        <taxon>Fabaceae</taxon>
        <taxon>Papilionoideae</taxon>
        <taxon>50 kb inversion clade</taxon>
        <taxon>NPAAA clade</taxon>
        <taxon>indigoferoid/millettioid clade</taxon>
        <taxon>Phaseoleae</taxon>
        <taxon>Vigna</taxon>
    </lineage>
</organism>
<proteinExistence type="predicted"/>
<evidence type="ECO:0000313" key="2">
    <source>
        <dbReference type="EMBL" id="QCD89589.1"/>
    </source>
</evidence>
<feature type="compositionally biased region" description="Polar residues" evidence="1">
    <location>
        <begin position="38"/>
        <end position="56"/>
    </location>
</feature>